<dbReference type="AlphaFoldDB" id="A0A841KRC8"/>
<dbReference type="PANTHER" id="PTHR33989">
    <property type="match status" value="1"/>
</dbReference>
<evidence type="ECO:0000256" key="8">
    <source>
        <dbReference type="SAM" id="Phobius"/>
    </source>
</evidence>
<feature type="transmembrane region" description="Helical" evidence="8">
    <location>
        <begin position="31"/>
        <end position="50"/>
    </location>
</feature>
<feature type="transmembrane region" description="Helical" evidence="8">
    <location>
        <begin position="227"/>
        <end position="245"/>
    </location>
</feature>
<dbReference type="GO" id="GO:0005886">
    <property type="term" value="C:plasma membrane"/>
    <property type="evidence" value="ECO:0007669"/>
    <property type="project" value="UniProtKB-SubCell"/>
</dbReference>
<comment type="subcellular location">
    <subcellularLocation>
        <location evidence="1">Cell membrane</location>
        <topology evidence="1">Multi-pass membrane protein</topology>
    </subcellularLocation>
</comment>
<evidence type="ECO:0000256" key="7">
    <source>
        <dbReference type="ARBA" id="ARBA00023136"/>
    </source>
</evidence>
<dbReference type="GO" id="GO:0009401">
    <property type="term" value="P:phosphoenolpyruvate-dependent sugar phosphotransferase system"/>
    <property type="evidence" value="ECO:0007669"/>
    <property type="project" value="InterPro"/>
</dbReference>
<dbReference type="GO" id="GO:0008982">
    <property type="term" value="F:protein-N(PI)-phosphohistidine-sugar phosphotransferase activity"/>
    <property type="evidence" value="ECO:0007669"/>
    <property type="project" value="InterPro"/>
</dbReference>
<dbReference type="InterPro" id="IPR051088">
    <property type="entry name" value="PTS_Sugar-EIIC/EIIB"/>
</dbReference>
<organism evidence="11 12">
    <name type="scientific">Anaerosolibacter carboniphilus</name>
    <dbReference type="NCBI Taxonomy" id="1417629"/>
    <lineage>
        <taxon>Bacteria</taxon>
        <taxon>Bacillati</taxon>
        <taxon>Bacillota</taxon>
        <taxon>Clostridia</taxon>
        <taxon>Peptostreptococcales</taxon>
        <taxon>Thermotaleaceae</taxon>
        <taxon>Anaerosolibacter</taxon>
    </lineage>
</organism>
<dbReference type="InterPro" id="IPR035919">
    <property type="entry name" value="EAL_sf"/>
</dbReference>
<evidence type="ECO:0000313" key="12">
    <source>
        <dbReference type="Proteomes" id="UP000579281"/>
    </source>
</evidence>
<protein>
    <submittedName>
        <fullName evidence="11">Lactose/cellobiose-specific phosphotransferase system IIC component</fullName>
    </submittedName>
</protein>
<dbReference type="InterPro" id="IPR004501">
    <property type="entry name" value="PTS_EIIC_3"/>
</dbReference>
<name>A0A841KRC8_9FIRM</name>
<feature type="domain" description="PTS EIIC type-3" evidence="10">
    <location>
        <begin position="7"/>
        <end position="413"/>
    </location>
</feature>
<dbReference type="EMBL" id="JACHEN010000012">
    <property type="protein sequence ID" value="MBB6216076.1"/>
    <property type="molecule type" value="Genomic_DNA"/>
</dbReference>
<dbReference type="Proteomes" id="UP000579281">
    <property type="component" value="Unassembled WGS sequence"/>
</dbReference>
<dbReference type="Pfam" id="PF00563">
    <property type="entry name" value="EAL"/>
    <property type="match status" value="1"/>
</dbReference>
<dbReference type="NCBIfam" id="TIGR00410">
    <property type="entry name" value="lacE"/>
    <property type="match status" value="1"/>
</dbReference>
<evidence type="ECO:0000259" key="10">
    <source>
        <dbReference type="PROSITE" id="PS51105"/>
    </source>
</evidence>
<keyword evidence="2" id="KW-0813">Transport</keyword>
<keyword evidence="3" id="KW-1003">Cell membrane</keyword>
<keyword evidence="4" id="KW-0762">Sugar transport</keyword>
<evidence type="ECO:0000256" key="6">
    <source>
        <dbReference type="ARBA" id="ARBA00022989"/>
    </source>
</evidence>
<reference evidence="11 12" key="1">
    <citation type="submission" date="2020-08" db="EMBL/GenBank/DDBJ databases">
        <title>Genomic Encyclopedia of Type Strains, Phase IV (KMG-IV): sequencing the most valuable type-strain genomes for metagenomic binning, comparative biology and taxonomic classification.</title>
        <authorList>
            <person name="Goeker M."/>
        </authorList>
    </citation>
    <scope>NUCLEOTIDE SEQUENCE [LARGE SCALE GENOMIC DNA]</scope>
    <source>
        <strain evidence="11 12">DSM 103526</strain>
    </source>
</reference>
<dbReference type="CDD" id="cd01948">
    <property type="entry name" value="EAL"/>
    <property type="match status" value="1"/>
</dbReference>
<evidence type="ECO:0000256" key="3">
    <source>
        <dbReference type="ARBA" id="ARBA00022475"/>
    </source>
</evidence>
<sequence length="725" mass="82096">MESVSRMLKLFSEFDERFEKKPLLISVRRGLTYMIPLMLIGSMALLFVSLPIPSYQRMMLEVFGSRWKNIFLSIHDSTFNILSLIMVICISYSYIIEFGERYEHNVSPIIAASVSLCSFIVISKLSRDWIFTGNFGVIGIFIAMIVSVVSAKLFLKLSSIKTLRIKAFTDGANPVFNYALTSIYPAAITITVFAMISHVLAILFDISDIQSFISDVIRNGFYKIESPFLSAILFVAFMHIFWFFGMHGGNILEPVAQSIFVPALTANQILIRSGQVPTRIFTKTFFDTFVLMGGCGTALCLILAILIAGRHKNQRRLTKLSLIPVIFNINELIVFGIPVVLNPIYMIPFLLVPIILTITSFLAMYNGLVPYTCNHIEWTTPIFLSGYASTNSINGSLLQLFNLVLGTLCYIPFVSLAQDVADVQGRNNLQKVYDWFKQSEERGMASTLLTRYDDIGNISRFLAFDLEHDLQNNKITLFYQPQVDYDGNVFGVEALLRWKHDSYGYIYPPLIIALAEESQLIDKLGYWILDTACSNLKEINGLGLQNITVSVNISAVQLESDYFIENLEEIMKKYEIKPQDLKIEITEQLALTSSNKIINQIISIKKLGVKLAMDDFGMGHSSLMYLKEYDFDTIKLDGSLVREIISNSNCRNIISSIVFLCKSLNCSVIAEYVENEEQKSILHELGCDQYQGYLYSKAIPNEELIEYILNRDDCTSGNIYSNIKR</sequence>
<evidence type="ECO:0000259" key="9">
    <source>
        <dbReference type="PROSITE" id="PS50883"/>
    </source>
</evidence>
<evidence type="ECO:0000256" key="5">
    <source>
        <dbReference type="ARBA" id="ARBA00022692"/>
    </source>
</evidence>
<dbReference type="PROSITE" id="PS50883">
    <property type="entry name" value="EAL"/>
    <property type="match status" value="1"/>
</dbReference>
<dbReference type="SUPFAM" id="SSF141868">
    <property type="entry name" value="EAL domain-like"/>
    <property type="match status" value="1"/>
</dbReference>
<keyword evidence="12" id="KW-1185">Reference proteome</keyword>
<feature type="transmembrane region" description="Helical" evidence="8">
    <location>
        <begin position="70"/>
        <end position="94"/>
    </location>
</feature>
<evidence type="ECO:0000256" key="4">
    <source>
        <dbReference type="ARBA" id="ARBA00022597"/>
    </source>
</evidence>
<dbReference type="InterPro" id="IPR001633">
    <property type="entry name" value="EAL_dom"/>
</dbReference>
<feature type="domain" description="EAL" evidence="9">
    <location>
        <begin position="459"/>
        <end position="712"/>
    </location>
</feature>
<dbReference type="Pfam" id="PF02378">
    <property type="entry name" value="PTS_EIIC"/>
    <property type="match status" value="1"/>
</dbReference>
<gene>
    <name evidence="11" type="ORF">HNQ80_002175</name>
</gene>
<dbReference type="RefSeq" id="WP_330602826.1">
    <property type="nucleotide sequence ID" value="NZ_JACHEN010000012.1"/>
</dbReference>
<dbReference type="InterPro" id="IPR003352">
    <property type="entry name" value="PTS_EIIC"/>
</dbReference>
<dbReference type="PANTHER" id="PTHR33989:SF4">
    <property type="entry name" value="PTS SYSTEM N,N'-DIACETYLCHITOBIOSE-SPECIFIC EIIC COMPONENT"/>
    <property type="match status" value="1"/>
</dbReference>
<dbReference type="PROSITE" id="PS51105">
    <property type="entry name" value="PTS_EIIC_TYPE_3"/>
    <property type="match status" value="1"/>
</dbReference>
<keyword evidence="11" id="KW-0808">Transferase</keyword>
<dbReference type="Gene3D" id="3.20.20.450">
    <property type="entry name" value="EAL domain"/>
    <property type="match status" value="1"/>
</dbReference>
<keyword evidence="5 8" id="KW-0812">Transmembrane</keyword>
<accession>A0A841KRC8</accession>
<evidence type="ECO:0000256" key="1">
    <source>
        <dbReference type="ARBA" id="ARBA00004651"/>
    </source>
</evidence>
<comment type="caution">
    <text evidence="11">The sequence shown here is derived from an EMBL/GenBank/DDBJ whole genome shotgun (WGS) entry which is preliminary data.</text>
</comment>
<feature type="transmembrane region" description="Helical" evidence="8">
    <location>
        <begin position="347"/>
        <end position="365"/>
    </location>
</feature>
<feature type="transmembrane region" description="Helical" evidence="8">
    <location>
        <begin position="106"/>
        <end position="123"/>
    </location>
</feature>
<evidence type="ECO:0000256" key="2">
    <source>
        <dbReference type="ARBA" id="ARBA00022448"/>
    </source>
</evidence>
<dbReference type="GO" id="GO:1902815">
    <property type="term" value="P:N,N'-diacetylchitobiose import"/>
    <property type="evidence" value="ECO:0007669"/>
    <property type="project" value="TreeGrafter"/>
</dbReference>
<feature type="transmembrane region" description="Helical" evidence="8">
    <location>
        <begin position="183"/>
        <end position="206"/>
    </location>
</feature>
<keyword evidence="7 8" id="KW-0472">Membrane</keyword>
<feature type="transmembrane region" description="Helical" evidence="8">
    <location>
        <begin position="135"/>
        <end position="155"/>
    </location>
</feature>
<feature type="transmembrane region" description="Helical" evidence="8">
    <location>
        <begin position="289"/>
        <end position="308"/>
    </location>
</feature>
<evidence type="ECO:0000313" key="11">
    <source>
        <dbReference type="EMBL" id="MBB6216076.1"/>
    </source>
</evidence>
<keyword evidence="6 8" id="KW-1133">Transmembrane helix</keyword>
<dbReference type="SMART" id="SM00052">
    <property type="entry name" value="EAL"/>
    <property type="match status" value="1"/>
</dbReference>
<proteinExistence type="predicted"/>
<feature type="transmembrane region" description="Helical" evidence="8">
    <location>
        <begin position="320"/>
        <end position="341"/>
    </location>
</feature>